<dbReference type="InterPro" id="IPR017703">
    <property type="entry name" value="YgfZ/GCV_T_CS"/>
</dbReference>
<evidence type="ECO:0000256" key="3">
    <source>
        <dbReference type="ARBA" id="ARBA00023128"/>
    </source>
</evidence>
<dbReference type="InParanoid" id="A0A1Y2FE93"/>
<dbReference type="OrthoDB" id="191995at2759"/>
<protein>
    <submittedName>
        <fullName evidence="6">Uncharacterized protein</fullName>
    </submittedName>
</protein>
<dbReference type="AlphaFoldDB" id="A0A1Y2FE93"/>
<evidence type="ECO:0000256" key="5">
    <source>
        <dbReference type="SAM" id="MobiDB-lite"/>
    </source>
</evidence>
<keyword evidence="3" id="KW-0496">Mitochondrion</keyword>
<dbReference type="EMBL" id="MCGR01000022">
    <property type="protein sequence ID" value="ORY81734.1"/>
    <property type="molecule type" value="Genomic_DNA"/>
</dbReference>
<evidence type="ECO:0000313" key="7">
    <source>
        <dbReference type="Proteomes" id="UP000193467"/>
    </source>
</evidence>
<comment type="caution">
    <text evidence="6">The sequence shown here is derived from an EMBL/GenBank/DDBJ whole genome shotgun (WGS) entry which is preliminary data.</text>
</comment>
<feature type="region of interest" description="Disordered" evidence="5">
    <location>
        <begin position="102"/>
        <end position="128"/>
    </location>
</feature>
<dbReference type="STRING" id="106004.A0A1Y2FE93"/>
<name>A0A1Y2FE93_9BASI</name>
<dbReference type="GO" id="GO:0016226">
    <property type="term" value="P:iron-sulfur cluster assembly"/>
    <property type="evidence" value="ECO:0007669"/>
    <property type="project" value="TreeGrafter"/>
</dbReference>
<keyword evidence="7" id="KW-1185">Reference proteome</keyword>
<feature type="region of interest" description="Disordered" evidence="5">
    <location>
        <begin position="382"/>
        <end position="403"/>
    </location>
</feature>
<sequence>MALLRTRARFAFTPCTCSSTSPLLRRQLSTSPRSFAPFLFTSLPSRAVIPIQGKDATKLLQGLVSNDVARLEKGETRALYAAMLKADGRMLHDIFLFPSSAASPPAPSSADNPTPPTPSYLLDHPSSSTDSIRKYLKRHILRSKVKLPKPVEGEEGKVMVAWRNREEEITEQQVDEAREWLEAKVGAGRDGRVEGMGWRWCATPGEPSAEEPSSYLFEQTTPHHYHLHRLSHAVPEGPEDFPPLPLEANLDFMGGVDYKKGCYVGQELTARTHHKGVVRKRGVGVRLFREGEDIPTTLLPEGALVPYPSLFPLPPPGSSLTLLHSTSSRPRPSGKLGSSLPLLSHSGLSTITLGFASVRLEHLEAQGEGPEADELKGVFVVKPPKNEDGEVGHGEGESEEMGGRWLARAFRSEWLEGKLEEEERGSLGS</sequence>
<evidence type="ECO:0000256" key="1">
    <source>
        <dbReference type="ARBA" id="ARBA00004173"/>
    </source>
</evidence>
<feature type="non-terminal residue" evidence="6">
    <location>
        <position position="429"/>
    </location>
</feature>
<dbReference type="PANTHER" id="PTHR22602">
    <property type="entry name" value="TRANSFERASE CAF17, MITOCHONDRIAL-RELATED"/>
    <property type="match status" value="1"/>
</dbReference>
<dbReference type="NCBIfam" id="TIGR03317">
    <property type="entry name" value="ygfZ_signature"/>
    <property type="match status" value="1"/>
</dbReference>
<gene>
    <name evidence="6" type="ORF">BCR35DRAFT_303859</name>
</gene>
<comment type="similarity">
    <text evidence="4">Belongs to the GcvT family. CAF17/IBA57 subfamily.</text>
</comment>
<reference evidence="6 7" key="1">
    <citation type="submission" date="2016-07" db="EMBL/GenBank/DDBJ databases">
        <title>Pervasive Adenine N6-methylation of Active Genes in Fungi.</title>
        <authorList>
            <consortium name="DOE Joint Genome Institute"/>
            <person name="Mondo S.J."/>
            <person name="Dannebaum R.O."/>
            <person name="Kuo R.C."/>
            <person name="Labutti K."/>
            <person name="Haridas S."/>
            <person name="Kuo A."/>
            <person name="Salamov A."/>
            <person name="Ahrendt S.R."/>
            <person name="Lipzen A."/>
            <person name="Sullivan W."/>
            <person name="Andreopoulos W.B."/>
            <person name="Clum A."/>
            <person name="Lindquist E."/>
            <person name="Daum C."/>
            <person name="Ramamoorthy G.K."/>
            <person name="Gryganskyi A."/>
            <person name="Culley D."/>
            <person name="Magnuson J.K."/>
            <person name="James T.Y."/>
            <person name="O'Malley M.A."/>
            <person name="Stajich J.E."/>
            <person name="Spatafora J.W."/>
            <person name="Visel A."/>
            <person name="Grigoriev I.V."/>
        </authorList>
    </citation>
    <scope>NUCLEOTIDE SEQUENCE [LARGE SCALE GENOMIC DNA]</scope>
    <source>
        <strain evidence="6 7">62-1032</strain>
    </source>
</reference>
<dbReference type="Proteomes" id="UP000193467">
    <property type="component" value="Unassembled WGS sequence"/>
</dbReference>
<dbReference type="GO" id="GO:0005759">
    <property type="term" value="C:mitochondrial matrix"/>
    <property type="evidence" value="ECO:0007669"/>
    <property type="project" value="TreeGrafter"/>
</dbReference>
<dbReference type="InterPro" id="IPR045179">
    <property type="entry name" value="YgfZ/GcvT"/>
</dbReference>
<proteinExistence type="inferred from homology"/>
<dbReference type="PANTHER" id="PTHR22602:SF0">
    <property type="entry name" value="TRANSFERASE CAF17, MITOCHONDRIAL-RELATED"/>
    <property type="match status" value="1"/>
</dbReference>
<keyword evidence="2" id="KW-0809">Transit peptide</keyword>
<comment type="subcellular location">
    <subcellularLocation>
        <location evidence="1">Mitochondrion</location>
    </subcellularLocation>
</comment>
<dbReference type="Gene3D" id="3.30.1360.120">
    <property type="entry name" value="Probable tRNA modification gtpase trme, domain 1"/>
    <property type="match status" value="1"/>
</dbReference>
<dbReference type="FunCoup" id="A0A1Y2FE93">
    <property type="interactions" value="142"/>
</dbReference>
<feature type="compositionally biased region" description="Basic and acidic residues" evidence="5">
    <location>
        <begin position="384"/>
        <end position="396"/>
    </location>
</feature>
<dbReference type="InterPro" id="IPR027266">
    <property type="entry name" value="TrmE/GcvT-like"/>
</dbReference>
<evidence type="ECO:0000256" key="2">
    <source>
        <dbReference type="ARBA" id="ARBA00022946"/>
    </source>
</evidence>
<evidence type="ECO:0000313" key="6">
    <source>
        <dbReference type="EMBL" id="ORY81734.1"/>
    </source>
</evidence>
<dbReference type="SUPFAM" id="SSF103025">
    <property type="entry name" value="Folate-binding domain"/>
    <property type="match status" value="1"/>
</dbReference>
<accession>A0A1Y2FE93</accession>
<evidence type="ECO:0000256" key="4">
    <source>
        <dbReference type="ARBA" id="ARBA00093447"/>
    </source>
</evidence>
<feature type="compositionally biased region" description="Low complexity" evidence="5">
    <location>
        <begin position="102"/>
        <end position="112"/>
    </location>
</feature>
<organism evidence="6 7">
    <name type="scientific">Leucosporidium creatinivorum</name>
    <dbReference type="NCBI Taxonomy" id="106004"/>
    <lineage>
        <taxon>Eukaryota</taxon>
        <taxon>Fungi</taxon>
        <taxon>Dikarya</taxon>
        <taxon>Basidiomycota</taxon>
        <taxon>Pucciniomycotina</taxon>
        <taxon>Microbotryomycetes</taxon>
        <taxon>Leucosporidiales</taxon>
        <taxon>Leucosporidium</taxon>
    </lineage>
</organism>